<dbReference type="Pfam" id="PF20684">
    <property type="entry name" value="Fung_rhodopsin"/>
    <property type="match status" value="1"/>
</dbReference>
<feature type="region of interest" description="Disordered" evidence="6">
    <location>
        <begin position="276"/>
        <end position="302"/>
    </location>
</feature>
<dbReference type="AlphaFoldDB" id="A0A364NC38"/>
<keyword evidence="4 7" id="KW-0472">Membrane</keyword>
<feature type="region of interest" description="Disordered" evidence="6">
    <location>
        <begin position="236"/>
        <end position="263"/>
    </location>
</feature>
<feature type="transmembrane region" description="Helical" evidence="7">
    <location>
        <begin position="59"/>
        <end position="86"/>
    </location>
</feature>
<evidence type="ECO:0000256" key="5">
    <source>
        <dbReference type="ARBA" id="ARBA00038359"/>
    </source>
</evidence>
<gene>
    <name evidence="9" type="ORF">DDE83_001789</name>
</gene>
<evidence type="ECO:0000256" key="3">
    <source>
        <dbReference type="ARBA" id="ARBA00022989"/>
    </source>
</evidence>
<keyword evidence="2 7" id="KW-0812">Transmembrane</keyword>
<dbReference type="PANTHER" id="PTHR33048">
    <property type="entry name" value="PTH11-LIKE INTEGRAL MEMBRANE PROTEIN (AFU_ORTHOLOGUE AFUA_5G11245)"/>
    <property type="match status" value="1"/>
</dbReference>
<dbReference type="Proteomes" id="UP000249619">
    <property type="component" value="Unassembled WGS sequence"/>
</dbReference>
<sequence>MNQGTTIPFREDIPAILDIAKWAFIFSSFNWTAIYLVKFAFMHFFHTLTLGLSIRIIRFFWLTVGFLVVAWIYAVVNFVVICPYFGTDAAKCSTNPKQHEKSVAGNVITGVLDIIGDVLIVSMPIIVVNESMMSFSRKLSIVALLSLSTVMIVCSLIRIVGSLTETTETGNGTAPVWAAFWFIVESCVALIMASVIVIRGVFISNIDDDRRKQDSIFQQFGRRLLSILKLSKSSSNRRWSPKRSDPLHDQQKDGNAPRIATQKPLRGTLQTVRAFISGGKRHSQTQEDTQLSEDTYSGLEEMDYHNIRKAEVAHRRP</sequence>
<protein>
    <submittedName>
        <fullName evidence="9">Integral membrane</fullName>
    </submittedName>
</protein>
<keyword evidence="10" id="KW-1185">Reference proteome</keyword>
<proteinExistence type="inferred from homology"/>
<evidence type="ECO:0000256" key="2">
    <source>
        <dbReference type="ARBA" id="ARBA00022692"/>
    </source>
</evidence>
<organism evidence="9 10">
    <name type="scientific">Stemphylium lycopersici</name>
    <name type="common">Tomato gray leaf spot disease fungus</name>
    <name type="synonym">Thyrospora lycopersici</name>
    <dbReference type="NCBI Taxonomy" id="183478"/>
    <lineage>
        <taxon>Eukaryota</taxon>
        <taxon>Fungi</taxon>
        <taxon>Dikarya</taxon>
        <taxon>Ascomycota</taxon>
        <taxon>Pezizomycotina</taxon>
        <taxon>Dothideomycetes</taxon>
        <taxon>Pleosporomycetidae</taxon>
        <taxon>Pleosporales</taxon>
        <taxon>Pleosporineae</taxon>
        <taxon>Pleosporaceae</taxon>
        <taxon>Stemphylium</taxon>
    </lineage>
</organism>
<feature type="transmembrane region" description="Helical" evidence="7">
    <location>
        <begin position="139"/>
        <end position="160"/>
    </location>
</feature>
<evidence type="ECO:0000256" key="1">
    <source>
        <dbReference type="ARBA" id="ARBA00004141"/>
    </source>
</evidence>
<comment type="caution">
    <text evidence="9">The sequence shown here is derived from an EMBL/GenBank/DDBJ whole genome shotgun (WGS) entry which is preliminary data.</text>
</comment>
<dbReference type="EMBL" id="QGDH01000018">
    <property type="protein sequence ID" value="RAR14757.1"/>
    <property type="molecule type" value="Genomic_DNA"/>
</dbReference>
<feature type="transmembrane region" description="Helical" evidence="7">
    <location>
        <begin position="180"/>
        <end position="202"/>
    </location>
</feature>
<dbReference type="PANTHER" id="PTHR33048:SF92">
    <property type="entry name" value="INTEGRAL MEMBRANE PROTEIN"/>
    <property type="match status" value="1"/>
</dbReference>
<evidence type="ECO:0000259" key="8">
    <source>
        <dbReference type="Pfam" id="PF20684"/>
    </source>
</evidence>
<evidence type="ECO:0000313" key="10">
    <source>
        <dbReference type="Proteomes" id="UP000249619"/>
    </source>
</evidence>
<dbReference type="OrthoDB" id="444631at2759"/>
<dbReference type="GO" id="GO:0016020">
    <property type="term" value="C:membrane"/>
    <property type="evidence" value="ECO:0007669"/>
    <property type="project" value="UniProtKB-SubCell"/>
</dbReference>
<reference evidence="10" key="1">
    <citation type="submission" date="2018-05" db="EMBL/GenBank/DDBJ databases">
        <title>Draft genome sequence of Stemphylium lycopersici strain CIDEFI 213.</title>
        <authorList>
            <person name="Medina R."/>
            <person name="Franco M.E.E."/>
            <person name="Lucentini C.G."/>
            <person name="Saparrat M.C.N."/>
            <person name="Balatti P.A."/>
        </authorList>
    </citation>
    <scope>NUCLEOTIDE SEQUENCE [LARGE SCALE GENOMIC DNA]</scope>
    <source>
        <strain evidence="10">CIDEFI 213</strain>
    </source>
</reference>
<feature type="compositionally biased region" description="Polar residues" evidence="6">
    <location>
        <begin position="286"/>
        <end position="295"/>
    </location>
</feature>
<dbReference type="STRING" id="183478.A0A364NC38"/>
<dbReference type="InterPro" id="IPR052337">
    <property type="entry name" value="SAT4-like"/>
</dbReference>
<evidence type="ECO:0000313" key="9">
    <source>
        <dbReference type="EMBL" id="RAR14757.1"/>
    </source>
</evidence>
<feature type="transmembrane region" description="Helical" evidence="7">
    <location>
        <begin position="32"/>
        <end position="52"/>
    </location>
</feature>
<feature type="domain" description="Rhodopsin" evidence="8">
    <location>
        <begin position="17"/>
        <end position="202"/>
    </location>
</feature>
<keyword evidence="3 7" id="KW-1133">Transmembrane helix</keyword>
<accession>A0A364NC38</accession>
<comment type="similarity">
    <text evidence="5">Belongs to the SAT4 family.</text>
</comment>
<evidence type="ECO:0000256" key="6">
    <source>
        <dbReference type="SAM" id="MobiDB-lite"/>
    </source>
</evidence>
<evidence type="ECO:0000256" key="7">
    <source>
        <dbReference type="SAM" id="Phobius"/>
    </source>
</evidence>
<comment type="subcellular location">
    <subcellularLocation>
        <location evidence="1">Membrane</location>
        <topology evidence="1">Multi-pass membrane protein</topology>
    </subcellularLocation>
</comment>
<dbReference type="InterPro" id="IPR049326">
    <property type="entry name" value="Rhodopsin_dom_fungi"/>
</dbReference>
<name>A0A364NC38_STELY</name>
<feature type="compositionally biased region" description="Basic and acidic residues" evidence="6">
    <location>
        <begin position="242"/>
        <end position="252"/>
    </location>
</feature>
<evidence type="ECO:0000256" key="4">
    <source>
        <dbReference type="ARBA" id="ARBA00023136"/>
    </source>
</evidence>